<dbReference type="SMART" id="SM01144">
    <property type="entry name" value="DTW"/>
    <property type="match status" value="1"/>
</dbReference>
<comment type="caution">
    <text evidence="8">The sequence shown here is derived from an EMBL/GenBank/DDBJ whole genome shotgun (WGS) entry which is preliminary data.</text>
</comment>
<dbReference type="AlphaFoldDB" id="A0AAD8MF38"/>
<evidence type="ECO:0000313" key="8">
    <source>
        <dbReference type="EMBL" id="KAK1370487.1"/>
    </source>
</evidence>
<evidence type="ECO:0000256" key="5">
    <source>
        <dbReference type="ARBA" id="ARBA00034489"/>
    </source>
</evidence>
<evidence type="ECO:0000259" key="7">
    <source>
        <dbReference type="SMART" id="SM01144"/>
    </source>
</evidence>
<dbReference type="EMBL" id="JAUIZM010000008">
    <property type="protein sequence ID" value="KAK1370487.1"/>
    <property type="molecule type" value="Genomic_DNA"/>
</dbReference>
<gene>
    <name evidence="8" type="ORF">POM88_036579</name>
</gene>
<dbReference type="Pfam" id="PF03942">
    <property type="entry name" value="DTW"/>
    <property type="match status" value="1"/>
</dbReference>
<protein>
    <recommendedName>
        <fullName evidence="1">tRNA-uridine aminocarboxypropyltransferase</fullName>
        <ecNumber evidence="1">2.5.1.25</ecNumber>
    </recommendedName>
</protein>
<reference evidence="8" key="2">
    <citation type="submission" date="2023-05" db="EMBL/GenBank/DDBJ databases">
        <authorList>
            <person name="Schelkunov M.I."/>
        </authorList>
    </citation>
    <scope>NUCLEOTIDE SEQUENCE</scope>
    <source>
        <strain evidence="8">Hsosn_3</strain>
        <tissue evidence="8">Leaf</tissue>
    </source>
</reference>
<name>A0AAD8MF38_9APIA</name>
<keyword evidence="2" id="KW-0808">Transferase</keyword>
<dbReference type="InterPro" id="IPR039262">
    <property type="entry name" value="DTWD2/TAPT"/>
</dbReference>
<evidence type="ECO:0000313" key="9">
    <source>
        <dbReference type="Proteomes" id="UP001237642"/>
    </source>
</evidence>
<evidence type="ECO:0000256" key="4">
    <source>
        <dbReference type="ARBA" id="ARBA00022694"/>
    </source>
</evidence>
<proteinExistence type="inferred from homology"/>
<dbReference type="Proteomes" id="UP001237642">
    <property type="component" value="Unassembled WGS sequence"/>
</dbReference>
<keyword evidence="9" id="KW-1185">Reference proteome</keyword>
<dbReference type="EC" id="2.5.1.25" evidence="1"/>
<comment type="similarity">
    <text evidence="5">Belongs to the TDD superfamily. DTWD2 family.</text>
</comment>
<evidence type="ECO:0000256" key="3">
    <source>
        <dbReference type="ARBA" id="ARBA00022691"/>
    </source>
</evidence>
<dbReference type="InterPro" id="IPR005636">
    <property type="entry name" value="DTW"/>
</dbReference>
<evidence type="ECO:0000256" key="6">
    <source>
        <dbReference type="ARBA" id="ARBA00048718"/>
    </source>
</evidence>
<dbReference type="PANTHER" id="PTHR21392:SF0">
    <property type="entry name" value="TRNA-URIDINE AMINOCARBOXYPROPYLTRANSFERASE 2"/>
    <property type="match status" value="1"/>
</dbReference>
<sequence>MELNLTDTSDKKPRRRICTNGCDRPINVCLCHKIPRDKISTATKIIIIQHPHETRHKLATVPVLAKCLGNCEIVFGRRLRRNVSPFLDSLYDDAVSNPENARPVVFLFPASKTMPSVDIEEWKSLHADDNADDNVMSNLVLIVFDATWKHAKEMVHASLPFLTKFATQVSLPISVEVDGASIFSSELTLRKEPFSGCMSTMEAIARCLRVLEQNGDEIESRLIELLRDMVKFQASFLKPMKPRVKLLKKSKAVGIENRDNDSRISYQDENAV</sequence>
<evidence type="ECO:0000256" key="2">
    <source>
        <dbReference type="ARBA" id="ARBA00022679"/>
    </source>
</evidence>
<evidence type="ECO:0000256" key="1">
    <source>
        <dbReference type="ARBA" id="ARBA00012386"/>
    </source>
</evidence>
<organism evidence="8 9">
    <name type="scientific">Heracleum sosnowskyi</name>
    <dbReference type="NCBI Taxonomy" id="360622"/>
    <lineage>
        <taxon>Eukaryota</taxon>
        <taxon>Viridiplantae</taxon>
        <taxon>Streptophyta</taxon>
        <taxon>Embryophyta</taxon>
        <taxon>Tracheophyta</taxon>
        <taxon>Spermatophyta</taxon>
        <taxon>Magnoliopsida</taxon>
        <taxon>eudicotyledons</taxon>
        <taxon>Gunneridae</taxon>
        <taxon>Pentapetalae</taxon>
        <taxon>asterids</taxon>
        <taxon>campanulids</taxon>
        <taxon>Apiales</taxon>
        <taxon>Apiaceae</taxon>
        <taxon>Apioideae</taxon>
        <taxon>apioid superclade</taxon>
        <taxon>Tordylieae</taxon>
        <taxon>Tordyliinae</taxon>
        <taxon>Heracleum</taxon>
    </lineage>
</organism>
<dbReference type="PANTHER" id="PTHR21392">
    <property type="entry name" value="TRNA-URIDINE AMINOCARBOXYPROPYLTRANSFERASE 2"/>
    <property type="match status" value="1"/>
</dbReference>
<keyword evidence="3" id="KW-0949">S-adenosyl-L-methionine</keyword>
<accession>A0AAD8MF38</accession>
<keyword evidence="4" id="KW-0819">tRNA processing</keyword>
<dbReference type="GO" id="GO:0008033">
    <property type="term" value="P:tRNA processing"/>
    <property type="evidence" value="ECO:0007669"/>
    <property type="project" value="UniProtKB-KW"/>
</dbReference>
<feature type="domain" description="DTW" evidence="7">
    <location>
        <begin position="14"/>
        <end position="238"/>
    </location>
</feature>
<dbReference type="GO" id="GO:0016432">
    <property type="term" value="F:tRNA-uridine aminocarboxypropyltransferase activity"/>
    <property type="evidence" value="ECO:0007669"/>
    <property type="project" value="UniProtKB-EC"/>
</dbReference>
<comment type="catalytic activity">
    <reaction evidence="6">
        <text>a uridine in tRNA + S-adenosyl-L-methionine = a 3-[(3S)-3-amino-3-carboxypropyl]uridine in tRNA + S-methyl-5'-thioadenosine + H(+)</text>
        <dbReference type="Rhea" id="RHEA:62432"/>
        <dbReference type="Rhea" id="RHEA-COMP:13339"/>
        <dbReference type="Rhea" id="RHEA-COMP:16092"/>
        <dbReference type="ChEBI" id="CHEBI:15378"/>
        <dbReference type="ChEBI" id="CHEBI:17509"/>
        <dbReference type="ChEBI" id="CHEBI:59789"/>
        <dbReference type="ChEBI" id="CHEBI:65315"/>
        <dbReference type="ChEBI" id="CHEBI:82930"/>
        <dbReference type="EC" id="2.5.1.25"/>
    </reaction>
</comment>
<reference evidence="8" key="1">
    <citation type="submission" date="2023-02" db="EMBL/GenBank/DDBJ databases">
        <title>Genome of toxic invasive species Heracleum sosnowskyi carries increased number of genes despite the absence of recent whole-genome duplications.</title>
        <authorList>
            <person name="Schelkunov M."/>
            <person name="Shtratnikova V."/>
            <person name="Makarenko M."/>
            <person name="Klepikova A."/>
            <person name="Omelchenko D."/>
            <person name="Novikova G."/>
            <person name="Obukhova E."/>
            <person name="Bogdanov V."/>
            <person name="Penin A."/>
            <person name="Logacheva M."/>
        </authorList>
    </citation>
    <scope>NUCLEOTIDE SEQUENCE</scope>
    <source>
        <strain evidence="8">Hsosn_3</strain>
        <tissue evidence="8">Leaf</tissue>
    </source>
</reference>